<protein>
    <recommendedName>
        <fullName evidence="1">Stage 0 sporulation protein A homolog</fullName>
    </recommendedName>
</protein>
<dbReference type="PANTHER" id="PTHR48111">
    <property type="entry name" value="REGULATOR OF RPOS"/>
    <property type="match status" value="1"/>
</dbReference>
<feature type="domain" description="Response regulatory" evidence="10">
    <location>
        <begin position="5"/>
        <end position="117"/>
    </location>
</feature>
<dbReference type="CDD" id="cd00383">
    <property type="entry name" value="trans_reg_C"/>
    <property type="match status" value="1"/>
</dbReference>
<proteinExistence type="predicted"/>
<evidence type="ECO:0000256" key="9">
    <source>
        <dbReference type="PROSITE-ProRule" id="PRU01091"/>
    </source>
</evidence>
<evidence type="ECO:0000313" key="12">
    <source>
        <dbReference type="EMBL" id="KGJ54716.1"/>
    </source>
</evidence>
<dbReference type="CDD" id="cd17574">
    <property type="entry name" value="REC_OmpR"/>
    <property type="match status" value="1"/>
</dbReference>
<feature type="DNA-binding region" description="OmpR/PhoB-type" evidence="9">
    <location>
        <begin position="134"/>
        <end position="233"/>
    </location>
</feature>
<sequence length="233" mass="27635">MEQSRILVVDDDKEIREIIRVLLTQEGYDVSEARNGREALEYMNDHIDLYILDIMMPYMDGYELCEQIRKHSNAPILFLTAKGTQKDKAQGFFKGADDYLAKPFSYSELLVRVKAMLRRFMVYQGKQAEIEKRYRILQIRDIRIEECDEAVYVKGEKIAMTDLEYQLLHFMATHRNQTFSAEELFVSVWNEPYFTSANNTLMVHIRNVRKKIEEDAKNPKYIKTIWGKGYRFE</sequence>
<dbReference type="Pfam" id="PF00072">
    <property type="entry name" value="Response_reg"/>
    <property type="match status" value="1"/>
</dbReference>
<accession>A0A099IAX2</accession>
<evidence type="ECO:0000256" key="1">
    <source>
        <dbReference type="ARBA" id="ARBA00018672"/>
    </source>
</evidence>
<name>A0A099IAX2_CLOIN</name>
<dbReference type="GO" id="GO:0006355">
    <property type="term" value="P:regulation of DNA-templated transcription"/>
    <property type="evidence" value="ECO:0007669"/>
    <property type="project" value="InterPro"/>
</dbReference>
<comment type="function">
    <text evidence="7">May play the central regulatory role in sporulation. It may be an element of the effector pathway responsible for the activation of sporulation genes in response to nutritional stress. Spo0A may act in concert with spo0H (a sigma factor) to control the expression of some genes that are critical to the sporulation process.</text>
</comment>
<evidence type="ECO:0000313" key="13">
    <source>
        <dbReference type="Proteomes" id="UP000030008"/>
    </source>
</evidence>
<feature type="modified residue" description="4-aspartylphosphate" evidence="8">
    <location>
        <position position="53"/>
    </location>
</feature>
<dbReference type="SMART" id="SM00448">
    <property type="entry name" value="REC"/>
    <property type="match status" value="1"/>
</dbReference>
<comment type="caution">
    <text evidence="12">The sequence shown here is derived from an EMBL/GenBank/DDBJ whole genome shotgun (WGS) entry which is preliminary data.</text>
</comment>
<dbReference type="FunFam" id="3.40.50.2300:FF:000001">
    <property type="entry name" value="DNA-binding response regulator PhoB"/>
    <property type="match status" value="1"/>
</dbReference>
<dbReference type="PANTHER" id="PTHR48111:SF2">
    <property type="entry name" value="RESPONSE REGULATOR SAER"/>
    <property type="match status" value="1"/>
</dbReference>
<reference evidence="12 13" key="1">
    <citation type="submission" date="2014-08" db="EMBL/GenBank/DDBJ databases">
        <title>Clostridium innocuum, an unnegligible vancomycin-resistant pathogen causing extra-intestinal infections.</title>
        <authorList>
            <person name="Feng Y."/>
            <person name="Chiu C.-H."/>
        </authorList>
    </citation>
    <scope>NUCLEOTIDE SEQUENCE [LARGE SCALE GENOMIC DNA]</scope>
    <source>
        <strain evidence="12 13">AN88</strain>
    </source>
</reference>
<dbReference type="AlphaFoldDB" id="A0A099IAX2"/>
<dbReference type="Proteomes" id="UP000030008">
    <property type="component" value="Unassembled WGS sequence"/>
</dbReference>
<dbReference type="Gene3D" id="1.10.10.10">
    <property type="entry name" value="Winged helix-like DNA-binding domain superfamily/Winged helix DNA-binding domain"/>
    <property type="match status" value="1"/>
</dbReference>
<keyword evidence="6" id="KW-0804">Transcription</keyword>
<keyword evidence="2 8" id="KW-0597">Phosphoprotein</keyword>
<dbReference type="EMBL" id="JQIF01000009">
    <property type="protein sequence ID" value="KGJ54716.1"/>
    <property type="molecule type" value="Genomic_DNA"/>
</dbReference>
<dbReference type="FunFam" id="1.10.10.10:FF:000018">
    <property type="entry name" value="DNA-binding response regulator ResD"/>
    <property type="match status" value="1"/>
</dbReference>
<dbReference type="InterPro" id="IPR016032">
    <property type="entry name" value="Sig_transdc_resp-reg_C-effctor"/>
</dbReference>
<dbReference type="SUPFAM" id="SSF52172">
    <property type="entry name" value="CheY-like"/>
    <property type="match status" value="1"/>
</dbReference>
<evidence type="ECO:0000256" key="7">
    <source>
        <dbReference type="ARBA" id="ARBA00024867"/>
    </source>
</evidence>
<gene>
    <name evidence="12" type="ORF">CIAN88_01860</name>
</gene>
<dbReference type="GO" id="GO:0032993">
    <property type="term" value="C:protein-DNA complex"/>
    <property type="evidence" value="ECO:0007669"/>
    <property type="project" value="TreeGrafter"/>
</dbReference>
<dbReference type="Pfam" id="PF00486">
    <property type="entry name" value="Trans_reg_C"/>
    <property type="match status" value="1"/>
</dbReference>
<evidence type="ECO:0000259" key="10">
    <source>
        <dbReference type="PROSITE" id="PS50110"/>
    </source>
</evidence>
<dbReference type="GO" id="GO:0005829">
    <property type="term" value="C:cytosol"/>
    <property type="evidence" value="ECO:0007669"/>
    <property type="project" value="TreeGrafter"/>
</dbReference>
<dbReference type="Gene3D" id="6.10.250.690">
    <property type="match status" value="1"/>
</dbReference>
<evidence type="ECO:0000259" key="11">
    <source>
        <dbReference type="PROSITE" id="PS51755"/>
    </source>
</evidence>
<dbReference type="InterPro" id="IPR001789">
    <property type="entry name" value="Sig_transdc_resp-reg_receiver"/>
</dbReference>
<keyword evidence="3" id="KW-0902">Two-component regulatory system</keyword>
<dbReference type="SUPFAM" id="SSF46894">
    <property type="entry name" value="C-terminal effector domain of the bipartite response regulators"/>
    <property type="match status" value="1"/>
</dbReference>
<evidence type="ECO:0000256" key="5">
    <source>
        <dbReference type="ARBA" id="ARBA00023125"/>
    </source>
</evidence>
<dbReference type="GO" id="GO:0000976">
    <property type="term" value="F:transcription cis-regulatory region binding"/>
    <property type="evidence" value="ECO:0007669"/>
    <property type="project" value="TreeGrafter"/>
</dbReference>
<dbReference type="InterPro" id="IPR001867">
    <property type="entry name" value="OmpR/PhoB-type_DNA-bd"/>
</dbReference>
<dbReference type="InterPro" id="IPR036388">
    <property type="entry name" value="WH-like_DNA-bd_sf"/>
</dbReference>
<dbReference type="InterPro" id="IPR039420">
    <property type="entry name" value="WalR-like"/>
</dbReference>
<dbReference type="PROSITE" id="PS50110">
    <property type="entry name" value="RESPONSE_REGULATORY"/>
    <property type="match status" value="1"/>
</dbReference>
<keyword evidence="5 9" id="KW-0238">DNA-binding</keyword>
<evidence type="ECO:0000256" key="6">
    <source>
        <dbReference type="ARBA" id="ARBA00023163"/>
    </source>
</evidence>
<organism evidence="12 13">
    <name type="scientific">Clostridium innocuum</name>
    <dbReference type="NCBI Taxonomy" id="1522"/>
    <lineage>
        <taxon>Bacteria</taxon>
        <taxon>Bacillati</taxon>
        <taxon>Bacillota</taxon>
        <taxon>Clostridia</taxon>
        <taxon>Eubacteriales</taxon>
        <taxon>Clostridiaceae</taxon>
        <taxon>Clostridium</taxon>
    </lineage>
</organism>
<dbReference type="RefSeq" id="WP_044903666.1">
    <property type="nucleotide sequence ID" value="NZ_JQIF01000009.1"/>
</dbReference>
<dbReference type="InterPro" id="IPR011006">
    <property type="entry name" value="CheY-like_superfamily"/>
</dbReference>
<evidence type="ECO:0000256" key="2">
    <source>
        <dbReference type="ARBA" id="ARBA00022553"/>
    </source>
</evidence>
<keyword evidence="4" id="KW-0805">Transcription regulation</keyword>
<dbReference type="GO" id="GO:0000156">
    <property type="term" value="F:phosphorelay response regulator activity"/>
    <property type="evidence" value="ECO:0007669"/>
    <property type="project" value="TreeGrafter"/>
</dbReference>
<evidence type="ECO:0000256" key="4">
    <source>
        <dbReference type="ARBA" id="ARBA00023015"/>
    </source>
</evidence>
<dbReference type="Gene3D" id="3.40.50.2300">
    <property type="match status" value="1"/>
</dbReference>
<evidence type="ECO:0000256" key="8">
    <source>
        <dbReference type="PROSITE-ProRule" id="PRU00169"/>
    </source>
</evidence>
<dbReference type="PROSITE" id="PS51755">
    <property type="entry name" value="OMPR_PHOB"/>
    <property type="match status" value="1"/>
</dbReference>
<dbReference type="SMART" id="SM00862">
    <property type="entry name" value="Trans_reg_C"/>
    <property type="match status" value="1"/>
</dbReference>
<evidence type="ECO:0000256" key="3">
    <source>
        <dbReference type="ARBA" id="ARBA00023012"/>
    </source>
</evidence>
<feature type="domain" description="OmpR/PhoB-type" evidence="11">
    <location>
        <begin position="134"/>
        <end position="233"/>
    </location>
</feature>